<name>A0A5B7KCQ6_PORTR</name>
<dbReference type="EMBL" id="VSRR010151358">
    <property type="protein sequence ID" value="MPD06463.1"/>
    <property type="molecule type" value="Genomic_DNA"/>
</dbReference>
<keyword evidence="2" id="KW-1185">Reference proteome</keyword>
<evidence type="ECO:0000313" key="1">
    <source>
        <dbReference type="EMBL" id="MPD06463.1"/>
    </source>
</evidence>
<dbReference type="Proteomes" id="UP000324222">
    <property type="component" value="Unassembled WGS sequence"/>
</dbReference>
<evidence type="ECO:0000313" key="2">
    <source>
        <dbReference type="Proteomes" id="UP000324222"/>
    </source>
</evidence>
<reference evidence="1 2" key="1">
    <citation type="submission" date="2019-05" db="EMBL/GenBank/DDBJ databases">
        <title>Another draft genome of Portunus trituberculatus and its Hox gene families provides insights of decapod evolution.</title>
        <authorList>
            <person name="Jeong J.-H."/>
            <person name="Song I."/>
            <person name="Kim S."/>
            <person name="Choi T."/>
            <person name="Kim D."/>
            <person name="Ryu S."/>
            <person name="Kim W."/>
        </authorList>
    </citation>
    <scope>NUCLEOTIDE SEQUENCE [LARGE SCALE GENOMIC DNA]</scope>
    <source>
        <tissue evidence="1">Muscle</tissue>
    </source>
</reference>
<sequence length="68" mass="7464">MCGASLGNTLPGDPQDPLGFCSCSRLEVLMGSEGVKCWAYWCWCWHCWQALATPPCKQGMVKPMSHTA</sequence>
<organism evidence="1 2">
    <name type="scientific">Portunus trituberculatus</name>
    <name type="common">Swimming crab</name>
    <name type="synonym">Neptunus trituberculatus</name>
    <dbReference type="NCBI Taxonomy" id="210409"/>
    <lineage>
        <taxon>Eukaryota</taxon>
        <taxon>Metazoa</taxon>
        <taxon>Ecdysozoa</taxon>
        <taxon>Arthropoda</taxon>
        <taxon>Crustacea</taxon>
        <taxon>Multicrustacea</taxon>
        <taxon>Malacostraca</taxon>
        <taxon>Eumalacostraca</taxon>
        <taxon>Eucarida</taxon>
        <taxon>Decapoda</taxon>
        <taxon>Pleocyemata</taxon>
        <taxon>Brachyura</taxon>
        <taxon>Eubrachyura</taxon>
        <taxon>Portunoidea</taxon>
        <taxon>Portunidae</taxon>
        <taxon>Portuninae</taxon>
        <taxon>Portunus</taxon>
    </lineage>
</organism>
<proteinExistence type="predicted"/>
<accession>A0A5B7KCQ6</accession>
<protein>
    <submittedName>
        <fullName evidence="1">Uncharacterized protein</fullName>
    </submittedName>
</protein>
<comment type="caution">
    <text evidence="1">The sequence shown here is derived from an EMBL/GenBank/DDBJ whole genome shotgun (WGS) entry which is preliminary data.</text>
</comment>
<gene>
    <name evidence="1" type="ORF">E2C01_102277</name>
</gene>
<dbReference type="AlphaFoldDB" id="A0A5B7KCQ6"/>